<evidence type="ECO:0000256" key="7">
    <source>
        <dbReference type="SAM" id="MobiDB-lite"/>
    </source>
</evidence>
<keyword evidence="9" id="KW-1185">Reference proteome</keyword>
<dbReference type="InterPro" id="IPR038566">
    <property type="entry name" value="Mediator_Med6_sf"/>
</dbReference>
<keyword evidence="4 6" id="KW-0804">Transcription</keyword>
<evidence type="ECO:0000256" key="5">
    <source>
        <dbReference type="ARBA" id="ARBA00023242"/>
    </source>
</evidence>
<proteinExistence type="inferred from homology"/>
<accession>A0A2R5H113</accession>
<evidence type="ECO:0000256" key="4">
    <source>
        <dbReference type="ARBA" id="ARBA00023163"/>
    </source>
</evidence>
<keyword evidence="5 6" id="KW-0539">Nucleus</keyword>
<dbReference type="GO" id="GO:0003712">
    <property type="term" value="F:transcription coregulator activity"/>
    <property type="evidence" value="ECO:0007669"/>
    <property type="project" value="InterPro"/>
</dbReference>
<comment type="similarity">
    <text evidence="2 6">Belongs to the Mediator complex subunit 6 family.</text>
</comment>
<keyword evidence="3 6" id="KW-0805">Transcription regulation</keyword>
<evidence type="ECO:0000256" key="3">
    <source>
        <dbReference type="ARBA" id="ARBA00023015"/>
    </source>
</evidence>
<keyword evidence="6" id="KW-0010">Activator</keyword>
<dbReference type="InParanoid" id="A0A2R5H113"/>
<dbReference type="InterPro" id="IPR007018">
    <property type="entry name" value="Mediator_Med6"/>
</dbReference>
<feature type="region of interest" description="Disordered" evidence="7">
    <location>
        <begin position="172"/>
        <end position="232"/>
    </location>
</feature>
<evidence type="ECO:0000256" key="1">
    <source>
        <dbReference type="ARBA" id="ARBA00004123"/>
    </source>
</evidence>
<dbReference type="GO" id="GO:0006357">
    <property type="term" value="P:regulation of transcription by RNA polymerase II"/>
    <property type="evidence" value="ECO:0007669"/>
    <property type="project" value="InterPro"/>
</dbReference>
<evidence type="ECO:0000256" key="6">
    <source>
        <dbReference type="RuleBase" id="RU364143"/>
    </source>
</evidence>
<dbReference type="Gene3D" id="3.10.450.580">
    <property type="entry name" value="Mediator complex, subunit Med6"/>
    <property type="match status" value="1"/>
</dbReference>
<comment type="subcellular location">
    <subcellularLocation>
        <location evidence="1 6">Nucleus</location>
    </subcellularLocation>
</comment>
<dbReference type="Proteomes" id="UP000241890">
    <property type="component" value="Unassembled WGS sequence"/>
</dbReference>
<organism evidence="8 9">
    <name type="scientific">Hondaea fermentalgiana</name>
    <dbReference type="NCBI Taxonomy" id="2315210"/>
    <lineage>
        <taxon>Eukaryota</taxon>
        <taxon>Sar</taxon>
        <taxon>Stramenopiles</taxon>
        <taxon>Bigyra</taxon>
        <taxon>Labyrinthulomycetes</taxon>
        <taxon>Thraustochytrida</taxon>
        <taxon>Thraustochytriidae</taxon>
        <taxon>Hondaea</taxon>
    </lineage>
</organism>
<comment type="caution">
    <text evidence="8">The sequence shown here is derived from an EMBL/GenBank/DDBJ whole genome shotgun (WGS) entry which is preliminary data.</text>
</comment>
<dbReference type="OrthoDB" id="344220at2759"/>
<dbReference type="Pfam" id="PF04934">
    <property type="entry name" value="Med6"/>
    <property type="match status" value="1"/>
</dbReference>
<dbReference type="GO" id="GO:0016592">
    <property type="term" value="C:mediator complex"/>
    <property type="evidence" value="ECO:0007669"/>
    <property type="project" value="InterPro"/>
</dbReference>
<reference evidence="8 9" key="1">
    <citation type="submission" date="2017-12" db="EMBL/GenBank/DDBJ databases">
        <title>Sequencing, de novo assembly and annotation of complete genome of a new Thraustochytrid species, strain FCC1311.</title>
        <authorList>
            <person name="Sedici K."/>
            <person name="Godart F."/>
            <person name="Aiese Cigliano R."/>
            <person name="Sanseverino W."/>
            <person name="Barakat M."/>
            <person name="Ortet P."/>
            <person name="Marechal E."/>
            <person name="Cagnac O."/>
            <person name="Amato A."/>
        </authorList>
    </citation>
    <scope>NUCLEOTIDE SEQUENCE [LARGE SCALE GENOMIC DNA]</scope>
</reference>
<sequence length="317" mass="34785">METWAVKKPKRALQALSETAAPTPRRKRARPQSSSSDPLNGFEDASFLRLCGPVSVENALEYFARSPFYDPSCNNERLRARNLDADALVFMKGVEFSLYESSFDHLFIILKQRRFSSTMVQRLAAYYILDNRIYEAPALRSLLASRLGQCAMHLEKAVTKMAEIHAATPDRPVPPLLRIGPTSGGLSGGGPGGGGLGTPHGSSADLDVSRRMRSDSLARGPSSPLHPSVHTVSSLAQQPAYQHQQYYSPHQQHHQQPQRRLGPPMLKRARSVDDQVKGLLHVVVSKFLPANIVPGNLSSRPSTAHRSSHGLSTPTND</sequence>
<feature type="compositionally biased region" description="Gly residues" evidence="7">
    <location>
        <begin position="182"/>
        <end position="198"/>
    </location>
</feature>
<dbReference type="AlphaFoldDB" id="A0A2R5H113"/>
<feature type="region of interest" description="Disordered" evidence="7">
    <location>
        <begin position="1"/>
        <end position="40"/>
    </location>
</feature>
<comment type="subunit">
    <text evidence="6">Component of the Mediator complex.</text>
</comment>
<protein>
    <recommendedName>
        <fullName evidence="6">Mediator of RNA polymerase II transcription subunit 6</fullName>
    </recommendedName>
    <alternativeName>
        <fullName evidence="6">Mediator complex subunit 6</fullName>
    </alternativeName>
</protein>
<dbReference type="PANTHER" id="PTHR13104">
    <property type="entry name" value="MED-6-RELATED"/>
    <property type="match status" value="1"/>
</dbReference>
<name>A0A2R5H113_9STRA</name>
<evidence type="ECO:0000313" key="9">
    <source>
        <dbReference type="Proteomes" id="UP000241890"/>
    </source>
</evidence>
<evidence type="ECO:0000256" key="2">
    <source>
        <dbReference type="ARBA" id="ARBA00007526"/>
    </source>
</evidence>
<dbReference type="EMBL" id="BEYU01000214">
    <property type="protein sequence ID" value="GBG34763.1"/>
    <property type="molecule type" value="Genomic_DNA"/>
</dbReference>
<gene>
    <name evidence="6" type="primary">MED6</name>
    <name evidence="8" type="ORF">FCC1311_109852</name>
</gene>
<feature type="region of interest" description="Disordered" evidence="7">
    <location>
        <begin position="292"/>
        <end position="317"/>
    </location>
</feature>
<feature type="compositionally biased region" description="Basic and acidic residues" evidence="7">
    <location>
        <begin position="207"/>
        <end position="216"/>
    </location>
</feature>
<feature type="compositionally biased region" description="Polar residues" evidence="7">
    <location>
        <begin position="296"/>
        <end position="317"/>
    </location>
</feature>
<comment type="function">
    <text evidence="6">Component of the Mediator complex, a coactivator involved in the regulated transcription of nearly all RNA polymerase II-dependent genes. Mediator functions as a bridge to convey information from gene-specific regulatory proteins to the basal RNA polymerase II transcription machinery. Mediator is recruited to promoters by direct interactions with regulatory proteins and serves as a scaffold for the assembly of a functional preinitiation complex with RNA polymerase II and the general transcription factors.</text>
</comment>
<evidence type="ECO:0000313" key="8">
    <source>
        <dbReference type="EMBL" id="GBG34763.1"/>
    </source>
</evidence>